<keyword evidence="2" id="KW-1185">Reference proteome</keyword>
<reference evidence="1" key="1">
    <citation type="submission" date="2022-11" db="EMBL/GenBank/DDBJ databases">
        <title>beta-Carotene-producing bacterium, Jeongeuplla avenae sp. nov., alleviates the salt stress of Arabidopsis seedlings.</title>
        <authorList>
            <person name="Jiang L."/>
            <person name="Lee J."/>
        </authorList>
    </citation>
    <scope>NUCLEOTIDE SEQUENCE</scope>
    <source>
        <strain evidence="1">DY_R2A_6</strain>
    </source>
</reference>
<accession>A0ACD4NS89</accession>
<name>A0ACD4NS89_9HYPH</name>
<dbReference type="Proteomes" id="UP001163223">
    <property type="component" value="Chromosome"/>
</dbReference>
<gene>
    <name evidence="1" type="ORF">OXU80_04665</name>
</gene>
<evidence type="ECO:0000313" key="1">
    <source>
        <dbReference type="EMBL" id="WAJ29531.1"/>
    </source>
</evidence>
<evidence type="ECO:0000313" key="2">
    <source>
        <dbReference type="Proteomes" id="UP001163223"/>
    </source>
</evidence>
<dbReference type="EMBL" id="CP113520">
    <property type="protein sequence ID" value="WAJ29531.1"/>
    <property type="molecule type" value="Genomic_DNA"/>
</dbReference>
<protein>
    <submittedName>
        <fullName evidence="1">Helix-turn-helix domain-containing protein</fullName>
    </submittedName>
</protein>
<organism evidence="1 2">
    <name type="scientific">Antarcticirhabdus aurantiaca</name>
    <dbReference type="NCBI Taxonomy" id="2606717"/>
    <lineage>
        <taxon>Bacteria</taxon>
        <taxon>Pseudomonadati</taxon>
        <taxon>Pseudomonadota</taxon>
        <taxon>Alphaproteobacteria</taxon>
        <taxon>Hyphomicrobiales</taxon>
        <taxon>Aurantimonadaceae</taxon>
        <taxon>Antarcticirhabdus</taxon>
    </lineage>
</organism>
<sequence>MDTIGSSGHDAVCIPSIEEVAEFRRVVNTVIGKWKIDILFVLLSGPKRFGELRRTLSGITQNMLTAQLRALEADGLVNRTAFATIPPRVDYELTEAAYALKPIFTDLVAWSRNRKAAAAVR</sequence>
<proteinExistence type="predicted"/>